<reference evidence="3" key="1">
    <citation type="submission" date="2011-07" db="EMBL/GenBank/DDBJ databases">
        <authorList>
            <consortium name="Caenorhabditis brenneri Sequencing and Analysis Consortium"/>
            <person name="Wilson R.K."/>
        </authorList>
    </citation>
    <scope>NUCLEOTIDE SEQUENCE [LARGE SCALE GENOMIC DNA]</scope>
    <source>
        <strain evidence="3">PB2801</strain>
    </source>
</reference>
<name>G0ND48_CAEBE</name>
<evidence type="ECO:0000313" key="2">
    <source>
        <dbReference type="EMBL" id="EGT58165.1"/>
    </source>
</evidence>
<dbReference type="Proteomes" id="UP000008068">
    <property type="component" value="Unassembled WGS sequence"/>
</dbReference>
<evidence type="ECO:0000313" key="3">
    <source>
        <dbReference type="Proteomes" id="UP000008068"/>
    </source>
</evidence>
<sequence>MSTENRTPRAVSILLKASNGKLKQVATTAKAERVKALRTQLAEKDKRTSELSNGNGELGNNLPFGTTPRFTPYLRSWTPLDSEQIFNDFTGQLDSQQKFQIGLFCNNFVAQHKIKLSVEIIKKKLRMKIALFLAEPIEDQDDLNLRKRIQEMVKNIGIPDAVIADYENRIKSIMPNGDDSGGDPNKYIVHYLLTGYPDAYQQVPHPDLRIGDSTMFRLNPLKNQGGKNDEYPAAKPVYFTAMYRNRGSSSSRIGRGNYRTNSSYGNRRHPVNDWSPSDGYDRYSPNADNAGSPPRDLDYQNNYHRNPRHNNDRDRPQSAARNYDDEYPGDRNASDRNERYLSNDDYGRNSDSQDPHYIDSWLSSSRNDRRSDDVRNFRHSREQDVSHRYLSDDDNDRSRPRSRNSRMAQDSYYYDGRQASYSPENDRNIRNYDYPREQSTAKTSIITMIDILLPNQNMTEMSEIMMMIDKQIPQTQDICQTTTMVVIDQDMVILKILATKSHNFMTIGEHHTHHGVTEMITKKEDLAEQHSPIMMMIGLIEHIVALRIQGIPAMILITDYHEEQEFEKLMIKMKIGQRDREKLAEEMGFNDPPPPPRRRRGGRGYHH</sequence>
<organism evidence="3">
    <name type="scientific">Caenorhabditis brenneri</name>
    <name type="common">Nematode worm</name>
    <dbReference type="NCBI Taxonomy" id="135651"/>
    <lineage>
        <taxon>Eukaryota</taxon>
        <taxon>Metazoa</taxon>
        <taxon>Ecdysozoa</taxon>
        <taxon>Nematoda</taxon>
        <taxon>Chromadorea</taxon>
        <taxon>Rhabditida</taxon>
        <taxon>Rhabditina</taxon>
        <taxon>Rhabditomorpha</taxon>
        <taxon>Rhabditoidea</taxon>
        <taxon>Rhabditidae</taxon>
        <taxon>Peloderinae</taxon>
        <taxon>Caenorhabditis</taxon>
    </lineage>
</organism>
<feature type="region of interest" description="Disordered" evidence="1">
    <location>
        <begin position="42"/>
        <end position="62"/>
    </location>
</feature>
<keyword evidence="3" id="KW-1185">Reference proteome</keyword>
<gene>
    <name evidence="2" type="ORF">CAEBREN_10166</name>
</gene>
<feature type="compositionally biased region" description="Low complexity" evidence="1">
    <location>
        <begin position="248"/>
        <end position="259"/>
    </location>
</feature>
<dbReference type="EMBL" id="GL379866">
    <property type="protein sequence ID" value="EGT58165.1"/>
    <property type="molecule type" value="Genomic_DNA"/>
</dbReference>
<evidence type="ECO:0000256" key="1">
    <source>
        <dbReference type="SAM" id="MobiDB-lite"/>
    </source>
</evidence>
<feature type="compositionally biased region" description="Basic residues" evidence="1">
    <location>
        <begin position="596"/>
        <end position="607"/>
    </location>
</feature>
<feature type="compositionally biased region" description="Basic and acidic residues" evidence="1">
    <location>
        <begin position="366"/>
        <end position="399"/>
    </location>
</feature>
<dbReference type="HOGENOM" id="CLU_449957_0_0_1"/>
<accession>G0ND48</accession>
<protein>
    <submittedName>
        <fullName evidence="2">Uncharacterized protein</fullName>
    </submittedName>
</protein>
<feature type="compositionally biased region" description="Low complexity" evidence="1">
    <location>
        <begin position="50"/>
        <end position="62"/>
    </location>
</feature>
<dbReference type="InParanoid" id="G0ND48"/>
<feature type="region of interest" description="Disordered" evidence="1">
    <location>
        <begin position="582"/>
        <end position="607"/>
    </location>
</feature>
<feature type="region of interest" description="Disordered" evidence="1">
    <location>
        <begin position="248"/>
        <end position="431"/>
    </location>
</feature>
<proteinExistence type="predicted"/>
<feature type="compositionally biased region" description="Basic and acidic residues" evidence="1">
    <location>
        <begin position="309"/>
        <end position="357"/>
    </location>
</feature>
<dbReference type="AlphaFoldDB" id="G0ND48"/>